<name>A0A7C6Z2Q4_9FIRM</name>
<evidence type="ECO:0000256" key="1">
    <source>
        <dbReference type="SAM" id="SignalP"/>
    </source>
</evidence>
<comment type="caution">
    <text evidence="2">The sequence shown here is derived from an EMBL/GenBank/DDBJ whole genome shotgun (WGS) entry which is preliminary data.</text>
</comment>
<gene>
    <name evidence="2" type="ORF">GX523_03225</name>
</gene>
<protein>
    <recommendedName>
        <fullName evidence="4">Lipoprotein</fullName>
    </recommendedName>
</protein>
<sequence length="358" mass="40207">MSKILKLISMLLIFAFLISGCGSTSSSSDDTNTEVESNTSLNLTEKGIIEHIDERLKKYGYSTLESGLQSTIIREVNGESYQCDLFIPSSGMYFYFLTKESTGELYQFTYKTIQAEISIPANTMQGYIADTLPYIFEPDAWEELTKQLDINNADDVTAVVATEEGREYHYNKNDVSSYLHAIPINMEVIDVEQLDFESGKIRPQQIDWYEANFVDTMNSYFKKQSFPLLSKPVPLAKEELKDLPSDIIEGVYYSLGSGVRLYLYTSDSGRLERVEYIVLLNTVTDSSVSNFGYGLTTTVQMLDYALSSDILDTINMADAVTTGNRFAIGGQMSYFYSVDSNSITCFCSRISPLVSLQL</sequence>
<keyword evidence="1" id="KW-0732">Signal</keyword>
<evidence type="ECO:0008006" key="4">
    <source>
        <dbReference type="Google" id="ProtNLM"/>
    </source>
</evidence>
<accession>A0A7C6Z2Q4</accession>
<evidence type="ECO:0000313" key="3">
    <source>
        <dbReference type="Proteomes" id="UP000553059"/>
    </source>
</evidence>
<dbReference type="EMBL" id="DUTF01000079">
    <property type="protein sequence ID" value="HHY25761.1"/>
    <property type="molecule type" value="Genomic_DNA"/>
</dbReference>
<dbReference type="AlphaFoldDB" id="A0A7C6Z2Q4"/>
<proteinExistence type="predicted"/>
<feature type="signal peptide" evidence="1">
    <location>
        <begin position="1"/>
        <end position="26"/>
    </location>
</feature>
<dbReference type="Proteomes" id="UP000553059">
    <property type="component" value="Unassembled WGS sequence"/>
</dbReference>
<reference evidence="2 3" key="1">
    <citation type="journal article" date="2020" name="Biotechnol. Biofuels">
        <title>New insights from the biogas microbiome by comprehensive genome-resolved metagenomics of nearly 1600 species originating from multiple anaerobic digesters.</title>
        <authorList>
            <person name="Campanaro S."/>
            <person name="Treu L."/>
            <person name="Rodriguez-R L.M."/>
            <person name="Kovalovszki A."/>
            <person name="Ziels R.M."/>
            <person name="Maus I."/>
            <person name="Zhu X."/>
            <person name="Kougias P.G."/>
            <person name="Basile A."/>
            <person name="Luo G."/>
            <person name="Schluter A."/>
            <person name="Konstantinidis K.T."/>
            <person name="Angelidaki I."/>
        </authorList>
    </citation>
    <scope>NUCLEOTIDE SEQUENCE [LARGE SCALE GENOMIC DNA]</scope>
    <source>
        <strain evidence="2">AS05jafATM_4</strain>
    </source>
</reference>
<feature type="chain" id="PRO_5039678799" description="Lipoprotein" evidence="1">
    <location>
        <begin position="27"/>
        <end position="358"/>
    </location>
</feature>
<organism evidence="2 3">
    <name type="scientific">Desulfitobacterium dehalogenans</name>
    <dbReference type="NCBI Taxonomy" id="36854"/>
    <lineage>
        <taxon>Bacteria</taxon>
        <taxon>Bacillati</taxon>
        <taxon>Bacillota</taxon>
        <taxon>Clostridia</taxon>
        <taxon>Eubacteriales</taxon>
        <taxon>Desulfitobacteriaceae</taxon>
        <taxon>Desulfitobacterium</taxon>
    </lineage>
</organism>
<dbReference type="PROSITE" id="PS51257">
    <property type="entry name" value="PROKAR_LIPOPROTEIN"/>
    <property type="match status" value="1"/>
</dbReference>
<evidence type="ECO:0000313" key="2">
    <source>
        <dbReference type="EMBL" id="HHY25761.1"/>
    </source>
</evidence>